<dbReference type="CDD" id="cd11386">
    <property type="entry name" value="MCP_signal"/>
    <property type="match status" value="1"/>
</dbReference>
<dbReference type="PATRIC" id="fig|570277.3.peg.410"/>
<evidence type="ECO:0000256" key="2">
    <source>
        <dbReference type="ARBA" id="ARBA00022692"/>
    </source>
</evidence>
<dbReference type="SMART" id="SM00283">
    <property type="entry name" value="MA"/>
    <property type="match status" value="1"/>
</dbReference>
<dbReference type="GO" id="GO:0007165">
    <property type="term" value="P:signal transduction"/>
    <property type="evidence" value="ECO:0007669"/>
    <property type="project" value="UniProtKB-KW"/>
</dbReference>
<dbReference type="Pfam" id="PF13675">
    <property type="entry name" value="PilJ"/>
    <property type="match status" value="1"/>
</dbReference>
<gene>
    <name evidence="11" type="primary">pilJ</name>
    <name evidence="11" type="ORF">EZMO1_0388</name>
</gene>
<evidence type="ECO:0000313" key="12">
    <source>
        <dbReference type="Proteomes" id="UP000071065"/>
    </source>
</evidence>
<evidence type="ECO:0000256" key="1">
    <source>
        <dbReference type="ARBA" id="ARBA00004141"/>
    </source>
</evidence>
<dbReference type="GO" id="GO:0006935">
    <property type="term" value="P:chemotaxis"/>
    <property type="evidence" value="ECO:0007669"/>
    <property type="project" value="UniProtKB-ARBA"/>
</dbReference>
<feature type="domain" description="Methyl-accepting transducer" evidence="9">
    <location>
        <begin position="404"/>
        <end position="640"/>
    </location>
</feature>
<dbReference type="RefSeq" id="WP_082212359.1">
    <property type="nucleotide sequence ID" value="NZ_CP013251.1"/>
</dbReference>
<keyword evidence="4 8" id="KW-0472">Membrane</keyword>
<dbReference type="SUPFAM" id="SSF58104">
    <property type="entry name" value="Methyl-accepting chemotaxis protein (MCP) signaling domain"/>
    <property type="match status" value="1"/>
</dbReference>
<evidence type="ECO:0000256" key="3">
    <source>
        <dbReference type="ARBA" id="ARBA00022989"/>
    </source>
</evidence>
<dbReference type="STRING" id="570277.EZMO1_0388"/>
<keyword evidence="5 7" id="KW-0807">Transducer</keyword>
<dbReference type="AlphaFoldDB" id="A0A142B7B4"/>
<evidence type="ECO:0000313" key="11">
    <source>
        <dbReference type="EMBL" id="AMO54640.1"/>
    </source>
</evidence>
<comment type="similarity">
    <text evidence="6">Belongs to the methyl-accepting chemotaxis (MCP) protein family.</text>
</comment>
<comment type="subcellular location">
    <subcellularLocation>
        <location evidence="1">Membrane</location>
        <topology evidence="1">Multi-pass membrane protein</topology>
    </subcellularLocation>
</comment>
<dbReference type="InterPro" id="IPR029095">
    <property type="entry name" value="NarX-like_N"/>
</dbReference>
<reference evidence="11 12" key="1">
    <citation type="journal article" date="2016" name="Front. Microbiol.">
        <title>Genomic Insight into the Host-Endosymbiont Relationship of Endozoicomonas montiporae CL-33(T) with its Coral Host.</title>
        <authorList>
            <person name="Ding J.-Y."/>
            <person name="Shiu J.-H."/>
            <person name="Chen W.-M."/>
            <person name="Chiang Y.-R."/>
            <person name="Tang S.-L."/>
        </authorList>
    </citation>
    <scope>NUCLEOTIDE SEQUENCE [LARGE SCALE GENOMIC DNA]</scope>
    <source>
        <strain evidence="11 12">CL-33</strain>
    </source>
</reference>
<evidence type="ECO:0000256" key="7">
    <source>
        <dbReference type="PROSITE-ProRule" id="PRU00284"/>
    </source>
</evidence>
<evidence type="ECO:0000259" key="9">
    <source>
        <dbReference type="PROSITE" id="PS50111"/>
    </source>
</evidence>
<dbReference type="Pfam" id="PF00015">
    <property type="entry name" value="MCPsignal"/>
    <property type="match status" value="1"/>
</dbReference>
<evidence type="ECO:0000256" key="5">
    <source>
        <dbReference type="ARBA" id="ARBA00023224"/>
    </source>
</evidence>
<accession>A0A142B7B4</accession>
<sequence>MKGINADRAGGIAGNRATAGAITLLILSLVVMSAAFVYINQENSLSQRLISNSGELRVLSQRISTNASEAAEGKEEAFTLLREARNEFDKTFSSLNNSSVTVSPYMQPGDTSAINQMESIEASWAELRTEADNILAAEETVLNLHNMAGTLSDTIPQLQVEYDEVIDILLESGTAADQVALAQRQPWLAERIVANVSKVLRGGEDAIMAADTFGRDARLFGRVLEGMLYGNQAMRINQVNDDEALDRLAEIADLFSFVENSVDEILEISPELFQVRAASNMIFTDAQQLLQQTSILQDTFEATAQSRFVNETFAVVIGIIAFIALILVAMSINRATRLRLAETRAQNEANQKAIMRLLNEMEDLADGDLTVTATVTEDFTGAIADSINFSIEQLRALVNTINQSAVEVDNSAQKTQTTAIEMAQAAENQVQEINITTQSVNDMSESMRLVSRDAAESAEVASRSVDIATNGAQVVRNTINGMNVIRDQIQDTSKRIKRLGESSQEIGDIISLINDIADQTNILSLNAAIQASMAGEAGRGFAVVADEVQRLSERVSGATRQLEGLVTAIQNDTNEAVTSMEQTTSQVVSGARLAEDAGIALEEIEQVSSNLATLVRDISSTARNQTESAARISQRMLTIRDITHQTASGTTATVNSVGTLAEMAVEMRQSVSGFRLPAASEGASAEDFIGQSVGAEVTTGIDDDHLTASA</sequence>
<keyword evidence="2 8" id="KW-0812">Transmembrane</keyword>
<dbReference type="OrthoDB" id="9177152at2"/>
<feature type="domain" description="HAMP" evidence="10">
    <location>
        <begin position="351"/>
        <end position="399"/>
    </location>
</feature>
<dbReference type="EMBL" id="CP013251">
    <property type="protein sequence ID" value="AMO54640.1"/>
    <property type="molecule type" value="Genomic_DNA"/>
</dbReference>
<dbReference type="PANTHER" id="PTHR32089">
    <property type="entry name" value="METHYL-ACCEPTING CHEMOTAXIS PROTEIN MCPB"/>
    <property type="match status" value="1"/>
</dbReference>
<dbReference type="PANTHER" id="PTHR32089:SF119">
    <property type="entry name" value="METHYL-ACCEPTING CHEMOTAXIS PROTEIN CTPL"/>
    <property type="match status" value="1"/>
</dbReference>
<proteinExistence type="inferred from homology"/>
<evidence type="ECO:0000259" key="10">
    <source>
        <dbReference type="PROSITE" id="PS50885"/>
    </source>
</evidence>
<dbReference type="InterPro" id="IPR004089">
    <property type="entry name" value="MCPsignal_dom"/>
</dbReference>
<dbReference type="PROSITE" id="PS50111">
    <property type="entry name" value="CHEMOTAXIS_TRANSDUC_2"/>
    <property type="match status" value="1"/>
</dbReference>
<dbReference type="KEGG" id="emp:EZMO1_0388"/>
<evidence type="ECO:0000256" key="4">
    <source>
        <dbReference type="ARBA" id="ARBA00023136"/>
    </source>
</evidence>
<evidence type="ECO:0000256" key="6">
    <source>
        <dbReference type="ARBA" id="ARBA00029447"/>
    </source>
</evidence>
<name>A0A142B7B4_9GAMM</name>
<feature type="transmembrane region" description="Helical" evidence="8">
    <location>
        <begin position="21"/>
        <end position="39"/>
    </location>
</feature>
<dbReference type="GO" id="GO:0016020">
    <property type="term" value="C:membrane"/>
    <property type="evidence" value="ECO:0007669"/>
    <property type="project" value="UniProtKB-SubCell"/>
</dbReference>
<feature type="transmembrane region" description="Helical" evidence="8">
    <location>
        <begin position="313"/>
        <end position="332"/>
    </location>
</feature>
<organism evidence="11 12">
    <name type="scientific">Endozoicomonas montiporae CL-33</name>
    <dbReference type="NCBI Taxonomy" id="570277"/>
    <lineage>
        <taxon>Bacteria</taxon>
        <taxon>Pseudomonadati</taxon>
        <taxon>Pseudomonadota</taxon>
        <taxon>Gammaproteobacteria</taxon>
        <taxon>Oceanospirillales</taxon>
        <taxon>Endozoicomonadaceae</taxon>
        <taxon>Endozoicomonas</taxon>
    </lineage>
</organism>
<evidence type="ECO:0000256" key="8">
    <source>
        <dbReference type="SAM" id="Phobius"/>
    </source>
</evidence>
<dbReference type="Proteomes" id="UP000071065">
    <property type="component" value="Chromosome"/>
</dbReference>
<dbReference type="PROSITE" id="PS50885">
    <property type="entry name" value="HAMP"/>
    <property type="match status" value="1"/>
</dbReference>
<protein>
    <submittedName>
        <fullName evidence="11">Methyl-accepting chemotaxis sensory transducer</fullName>
    </submittedName>
</protein>
<dbReference type="Gene3D" id="1.10.287.950">
    <property type="entry name" value="Methyl-accepting chemotaxis protein"/>
    <property type="match status" value="1"/>
</dbReference>
<keyword evidence="3 8" id="KW-1133">Transmembrane helix</keyword>
<dbReference type="InterPro" id="IPR003660">
    <property type="entry name" value="HAMP_dom"/>
</dbReference>